<dbReference type="SMART" id="SM00248">
    <property type="entry name" value="ANK"/>
    <property type="match status" value="10"/>
</dbReference>
<dbReference type="FunFam" id="1.10.150.50:FF:000025">
    <property type="entry name" value="Ankyrin repeat and sterile alpha motif domain-containing 6"/>
    <property type="match status" value="1"/>
</dbReference>
<keyword evidence="2 3" id="KW-0040">ANK repeat</keyword>
<dbReference type="PANTHER" id="PTHR23206:SF5">
    <property type="entry name" value="ANKYRIN REPEAT AND KH DOMAIN-CONTAINING PROTEIN 1"/>
    <property type="match status" value="1"/>
</dbReference>
<dbReference type="PRINTS" id="PR01415">
    <property type="entry name" value="ANKYRIN"/>
</dbReference>
<feature type="region of interest" description="Disordered" evidence="4">
    <location>
        <begin position="27"/>
        <end position="48"/>
    </location>
</feature>
<accession>Q4SKM3</accession>
<evidence type="ECO:0000256" key="4">
    <source>
        <dbReference type="SAM" id="MobiDB-lite"/>
    </source>
</evidence>
<feature type="repeat" description="ANK" evidence="3">
    <location>
        <begin position="100"/>
        <end position="132"/>
    </location>
</feature>
<dbReference type="SUPFAM" id="SSF48403">
    <property type="entry name" value="Ankyrin repeat"/>
    <property type="match status" value="2"/>
</dbReference>
<dbReference type="InterPro" id="IPR051631">
    <property type="entry name" value="Ankyrin-KH/SAM_domain"/>
</dbReference>
<feature type="repeat" description="ANK" evidence="3">
    <location>
        <begin position="133"/>
        <end position="165"/>
    </location>
</feature>
<dbReference type="PROSITE" id="PS50297">
    <property type="entry name" value="ANK_REP_REGION"/>
    <property type="match status" value="5"/>
</dbReference>
<dbReference type="InterPro" id="IPR002110">
    <property type="entry name" value="Ankyrin_rpt"/>
</dbReference>
<dbReference type="InterPro" id="IPR001660">
    <property type="entry name" value="SAM"/>
</dbReference>
<dbReference type="EMBL" id="CAAE01014565">
    <property type="protein sequence ID" value="CAF98809.1"/>
    <property type="molecule type" value="Genomic_DNA"/>
</dbReference>
<dbReference type="Gene3D" id="1.25.40.20">
    <property type="entry name" value="Ankyrin repeat-containing domain"/>
    <property type="match status" value="3"/>
</dbReference>
<feature type="repeat" description="ANK" evidence="3">
    <location>
        <begin position="195"/>
        <end position="227"/>
    </location>
</feature>
<evidence type="ECO:0000256" key="2">
    <source>
        <dbReference type="ARBA" id="ARBA00023043"/>
    </source>
</evidence>
<dbReference type="InterPro" id="IPR013761">
    <property type="entry name" value="SAM/pointed_sf"/>
</dbReference>
<gene>
    <name evidence="6" type="ORF">GSTENG00016656001</name>
</gene>
<dbReference type="Pfam" id="PF00023">
    <property type="entry name" value="Ank"/>
    <property type="match status" value="1"/>
</dbReference>
<sequence length="1004" mass="108054">MNFGVPANSLLLFRACDEGDYETARGILEPGAPKESGRQSRLRSEAGSECSSADMLSLVPVDCTDEEGNTALQLAAASGHETLVRFLLRKGASVDSRNNYGWTPLMHAARFGHLTVAHILLENGADINGRNRLGASVLTMAARGGHTHVVKLLLENAACVDDCDYLAAAADALANGNNNNSSSCSPPGFGGRELVEVTALMVASQHGHEAAVRLLLEWGSDVNFSQRTTQWGPLMAATLSGKVAVAQQLVERGSDPDRVNVLSQTAFELAMQLKQRDLRAYLDPLTSVRPQTDDDKRRPDVFSALKLGNLQLVKEILEEDPSQVNSSNQEGASPLMMAAVGGQLQVVQLMVEKNADVDKQDGVHGWTALMQATYHGWDGSGLGWGTGRRPDSSRLCSFASSNKDIVKYLLSQGADVNLRAKNGYTAFDLVMLLNDPDTELVRLLASVCMQVDKDKSKLRGRASVTRSRSRPSLYVPVPPDDKGGLKSWWSRMSNQFRRLKLTQTLRHGLSASRLAPFPDDAQSSLDATMKARREPAAAASNGALPPSPALGGREAGSAWGVQTKVSGRCRAAEKEDFLLTTMLRSGAPLTRLPNDKLKAVIPPFLPPSNFEAWNSDRSRLLREGKSEAPRLPMPPQRKLTSSGNSDIVGEYVSRMTFESLKTLIPSALSRFDARRPLAARLAGPSSFPASPRVPHRPLLPTLATTTPPTPPGAPAVWRGWLGTPTTAQVHAHTHGFALNRQVPPPLTRAAVFAPLGGSADNVLSQIAAQRKRAAGLMDASAQLPEKQQGQPQAPLLVLPSPPNLQLPEISLPDIHPHPSLASDLPPRRVRAVAQKMDLKKRPQSGNSSTSKSTSPTLTPSPSPTPKPPTGPGDSLSSASSHPRSKSSGGSSSGTITDEDELSSILKKLSLEKYQPIFEEQEVDMEAFLTLTDGDLKELGIKTDGPRQQILAAISELNTGKGRERQILQETIHNFQSSFGSSASTPRQAAPTGWTRHQVRSPNKR</sequence>
<feature type="compositionally biased region" description="Polar residues" evidence="4">
    <location>
        <begin position="975"/>
        <end position="986"/>
    </location>
</feature>
<dbReference type="InterPro" id="IPR036770">
    <property type="entry name" value="Ankyrin_rpt-contain_sf"/>
</dbReference>
<feature type="domain" description="SAM" evidence="5">
    <location>
        <begin position="896"/>
        <end position="959"/>
    </location>
</feature>
<dbReference type="GO" id="GO:0045087">
    <property type="term" value="P:innate immune response"/>
    <property type="evidence" value="ECO:0007669"/>
    <property type="project" value="TreeGrafter"/>
</dbReference>
<feature type="region of interest" description="Disordered" evidence="4">
    <location>
        <begin position="777"/>
        <end position="897"/>
    </location>
</feature>
<feature type="region of interest" description="Disordered" evidence="4">
    <location>
        <begin position="975"/>
        <end position="1004"/>
    </location>
</feature>
<dbReference type="Gene3D" id="1.10.150.50">
    <property type="entry name" value="Transcription Factor, Ets-1"/>
    <property type="match status" value="1"/>
</dbReference>
<feature type="compositionally biased region" description="Basic and acidic residues" evidence="4">
    <location>
        <begin position="35"/>
        <end position="46"/>
    </location>
</feature>
<keyword evidence="1" id="KW-0677">Repeat</keyword>
<evidence type="ECO:0000313" key="6">
    <source>
        <dbReference type="EMBL" id="CAF98809.1"/>
    </source>
</evidence>
<name>Q4SKM3_TETNG</name>
<feature type="compositionally biased region" description="Low complexity" evidence="4">
    <location>
        <begin position="847"/>
        <end position="857"/>
    </location>
</feature>
<feature type="compositionally biased region" description="Low complexity" evidence="4">
    <location>
        <begin position="874"/>
        <end position="893"/>
    </location>
</feature>
<feature type="repeat" description="ANK" evidence="3">
    <location>
        <begin position="330"/>
        <end position="362"/>
    </location>
</feature>
<feature type="region of interest" description="Disordered" evidence="4">
    <location>
        <begin position="625"/>
        <end position="644"/>
    </location>
</feature>
<dbReference type="SUPFAM" id="SSF47769">
    <property type="entry name" value="SAM/Pointed domain"/>
    <property type="match status" value="1"/>
</dbReference>
<dbReference type="PROSITE" id="PS50105">
    <property type="entry name" value="SAM_DOMAIN"/>
    <property type="match status" value="1"/>
</dbReference>
<dbReference type="Pfam" id="PF12796">
    <property type="entry name" value="Ank_2"/>
    <property type="match status" value="3"/>
</dbReference>
<organism evidence="6">
    <name type="scientific">Tetraodon nigroviridis</name>
    <name type="common">Spotted green pufferfish</name>
    <name type="synonym">Chelonodon nigroviridis</name>
    <dbReference type="NCBI Taxonomy" id="99883"/>
    <lineage>
        <taxon>Eukaryota</taxon>
        <taxon>Metazoa</taxon>
        <taxon>Chordata</taxon>
        <taxon>Craniata</taxon>
        <taxon>Vertebrata</taxon>
        <taxon>Euteleostomi</taxon>
        <taxon>Actinopterygii</taxon>
        <taxon>Neopterygii</taxon>
        <taxon>Teleostei</taxon>
        <taxon>Neoteleostei</taxon>
        <taxon>Acanthomorphata</taxon>
        <taxon>Eupercaria</taxon>
        <taxon>Tetraodontiformes</taxon>
        <taxon>Tetradontoidea</taxon>
        <taxon>Tetraodontidae</taxon>
        <taxon>Tetraodon</taxon>
    </lineage>
</organism>
<reference evidence="6" key="1">
    <citation type="journal article" date="2004" name="Nature">
        <title>Genome duplication in the teleost fish Tetraodon nigroviridis reveals the early vertebrate proto-karyotype.</title>
        <authorList>
            <person name="Jaillon O."/>
            <person name="Aury J.-M."/>
            <person name="Brunet F."/>
            <person name="Petit J.-L."/>
            <person name="Stange-Thomann N."/>
            <person name="Mauceli E."/>
            <person name="Bouneau L."/>
            <person name="Fischer C."/>
            <person name="Ozouf-Costaz C."/>
            <person name="Bernot A."/>
            <person name="Nicaud S."/>
            <person name="Jaffe D."/>
            <person name="Fisher S."/>
            <person name="Lutfalla G."/>
            <person name="Dossat C."/>
            <person name="Segurens B."/>
            <person name="Dasilva C."/>
            <person name="Salanoubat M."/>
            <person name="Levy M."/>
            <person name="Boudet N."/>
            <person name="Castellano S."/>
            <person name="Anthouard V."/>
            <person name="Jubin C."/>
            <person name="Castelli V."/>
            <person name="Katinka M."/>
            <person name="Vacherie B."/>
            <person name="Biemont C."/>
            <person name="Skalli Z."/>
            <person name="Cattolico L."/>
            <person name="Poulain J."/>
            <person name="De Berardinis V."/>
            <person name="Cruaud C."/>
            <person name="Duprat S."/>
            <person name="Brottier P."/>
            <person name="Coutanceau J.-P."/>
            <person name="Gouzy J."/>
            <person name="Parra G."/>
            <person name="Lardier G."/>
            <person name="Chapple C."/>
            <person name="McKernan K.J."/>
            <person name="McEwan P."/>
            <person name="Bosak S."/>
            <person name="Kellis M."/>
            <person name="Volff J.-N."/>
            <person name="Guigo R."/>
            <person name="Zody M.C."/>
            <person name="Mesirov J."/>
            <person name="Lindblad-Toh K."/>
            <person name="Birren B."/>
            <person name="Nusbaum C."/>
            <person name="Kahn D."/>
            <person name="Robinson-Rechavi M."/>
            <person name="Laudet V."/>
            <person name="Schachter V."/>
            <person name="Quetier F."/>
            <person name="Saurin W."/>
            <person name="Scarpelli C."/>
            <person name="Wincker P."/>
            <person name="Lander E.S."/>
            <person name="Weissenbach J."/>
            <person name="Roest Crollius H."/>
        </authorList>
    </citation>
    <scope>NUCLEOTIDE SEQUENCE [LARGE SCALE GENOMIC DNA]</scope>
</reference>
<dbReference type="AlphaFoldDB" id="Q4SKM3"/>
<evidence type="ECO:0000256" key="1">
    <source>
        <dbReference type="ARBA" id="ARBA00022737"/>
    </source>
</evidence>
<reference evidence="6" key="2">
    <citation type="submission" date="2004-02" db="EMBL/GenBank/DDBJ databases">
        <authorList>
            <consortium name="Genoscope"/>
            <consortium name="Whitehead Institute Centre for Genome Research"/>
        </authorList>
    </citation>
    <scope>NUCLEOTIDE SEQUENCE</scope>
</reference>
<proteinExistence type="predicted"/>
<dbReference type="GO" id="GO:0005737">
    <property type="term" value="C:cytoplasm"/>
    <property type="evidence" value="ECO:0007669"/>
    <property type="project" value="TreeGrafter"/>
</dbReference>
<dbReference type="SMART" id="SM00454">
    <property type="entry name" value="SAM"/>
    <property type="match status" value="1"/>
</dbReference>
<dbReference type="OrthoDB" id="539213at2759"/>
<evidence type="ECO:0000256" key="3">
    <source>
        <dbReference type="PROSITE-ProRule" id="PRU00023"/>
    </source>
</evidence>
<feature type="compositionally biased region" description="Pro residues" evidence="4">
    <location>
        <begin position="858"/>
        <end position="870"/>
    </location>
</feature>
<feature type="region of interest" description="Disordered" evidence="4">
    <location>
        <begin position="531"/>
        <end position="555"/>
    </location>
</feature>
<comment type="caution">
    <text evidence="6">The sequence shown here is derived from an EMBL/GenBank/DDBJ whole genome shotgun (WGS) entry which is preliminary data.</text>
</comment>
<dbReference type="PROSITE" id="PS50088">
    <property type="entry name" value="ANK_REPEAT"/>
    <property type="match status" value="5"/>
</dbReference>
<dbReference type="CDD" id="cd09518">
    <property type="entry name" value="SAM_ANKS6"/>
    <property type="match status" value="1"/>
</dbReference>
<protein>
    <submittedName>
        <fullName evidence="6">(spotted green pufferfish) hypothetical protein</fullName>
    </submittedName>
</protein>
<dbReference type="PANTHER" id="PTHR23206">
    <property type="entry name" value="MASK PROTEIN"/>
    <property type="match status" value="1"/>
</dbReference>
<evidence type="ECO:0000259" key="5">
    <source>
        <dbReference type="PROSITE" id="PS50105"/>
    </source>
</evidence>
<feature type="repeat" description="ANK" evidence="3">
    <location>
        <begin position="67"/>
        <end position="99"/>
    </location>
</feature>
<dbReference type="KEGG" id="tng:GSTEN00016656G001"/>
<dbReference type="Pfam" id="PF00536">
    <property type="entry name" value="SAM_1"/>
    <property type="match status" value="1"/>
</dbReference>